<dbReference type="InterPro" id="IPR001387">
    <property type="entry name" value="Cro/C1-type_HTH"/>
</dbReference>
<dbReference type="SMART" id="SM00530">
    <property type="entry name" value="HTH_XRE"/>
    <property type="match status" value="1"/>
</dbReference>
<keyword evidence="1" id="KW-0805">Transcription regulation</keyword>
<proteinExistence type="predicted"/>
<dbReference type="GO" id="GO:0003677">
    <property type="term" value="F:DNA binding"/>
    <property type="evidence" value="ECO:0007669"/>
    <property type="project" value="UniProtKB-KW"/>
</dbReference>
<dbReference type="Gene3D" id="1.10.260.40">
    <property type="entry name" value="lambda repressor-like DNA-binding domains"/>
    <property type="match status" value="1"/>
</dbReference>
<evidence type="ECO:0000259" key="4">
    <source>
        <dbReference type="PROSITE" id="PS50943"/>
    </source>
</evidence>
<keyword evidence="3" id="KW-0804">Transcription</keyword>
<dbReference type="CDD" id="cd00093">
    <property type="entry name" value="HTH_XRE"/>
    <property type="match status" value="1"/>
</dbReference>
<dbReference type="Pfam" id="PF01381">
    <property type="entry name" value="HTH_3"/>
    <property type="match status" value="1"/>
</dbReference>
<dbReference type="SUPFAM" id="SSF47413">
    <property type="entry name" value="lambda repressor-like DNA-binding domains"/>
    <property type="match status" value="1"/>
</dbReference>
<dbReference type="InterPro" id="IPR050807">
    <property type="entry name" value="TransReg_Diox_bact_type"/>
</dbReference>
<dbReference type="PANTHER" id="PTHR46797:SF23">
    <property type="entry name" value="HTH-TYPE TRANSCRIPTIONAL REGULATOR SUTR"/>
    <property type="match status" value="1"/>
</dbReference>
<protein>
    <submittedName>
        <fullName evidence="5">Transcriptional regulator</fullName>
    </submittedName>
</protein>
<gene>
    <name evidence="5" type="ORF">CQA53_07320</name>
</gene>
<dbReference type="AlphaFoldDB" id="A0A3D8IJ89"/>
<dbReference type="PANTHER" id="PTHR46797">
    <property type="entry name" value="HTH-TYPE TRANSCRIPTIONAL REGULATOR"/>
    <property type="match status" value="1"/>
</dbReference>
<dbReference type="GO" id="GO:0005829">
    <property type="term" value="C:cytosol"/>
    <property type="evidence" value="ECO:0007669"/>
    <property type="project" value="TreeGrafter"/>
</dbReference>
<reference evidence="5 6" key="1">
    <citation type="submission" date="2018-04" db="EMBL/GenBank/DDBJ databases">
        <title>Novel Campyloabacter and Helicobacter Species and Strains.</title>
        <authorList>
            <person name="Mannion A.J."/>
            <person name="Shen Z."/>
            <person name="Fox J.G."/>
        </authorList>
    </citation>
    <scope>NUCLEOTIDE SEQUENCE [LARGE SCALE GENOMIC DNA]</scope>
    <source>
        <strain evidence="5 6">MIT 17-337</strain>
    </source>
</reference>
<keyword evidence="2" id="KW-0238">DNA-binding</keyword>
<name>A0A3D8IJ89_9HELI</name>
<organism evidence="5 6">
    <name type="scientific">Helicobacter didelphidarum</name>
    <dbReference type="NCBI Taxonomy" id="2040648"/>
    <lineage>
        <taxon>Bacteria</taxon>
        <taxon>Pseudomonadati</taxon>
        <taxon>Campylobacterota</taxon>
        <taxon>Epsilonproteobacteria</taxon>
        <taxon>Campylobacterales</taxon>
        <taxon>Helicobacteraceae</taxon>
        <taxon>Helicobacter</taxon>
    </lineage>
</organism>
<sequence>MEKYEINIRIGNKIREERQRQSLSQEKLAEIANVHRTYIGMIERAEKNITLVSLEKIAIALGLDIRDLLD</sequence>
<evidence type="ECO:0000256" key="1">
    <source>
        <dbReference type="ARBA" id="ARBA00023015"/>
    </source>
</evidence>
<feature type="domain" description="HTH cro/C1-type" evidence="4">
    <location>
        <begin position="14"/>
        <end position="68"/>
    </location>
</feature>
<evidence type="ECO:0000313" key="5">
    <source>
        <dbReference type="EMBL" id="RDU64956.1"/>
    </source>
</evidence>
<evidence type="ECO:0000256" key="3">
    <source>
        <dbReference type="ARBA" id="ARBA00023163"/>
    </source>
</evidence>
<keyword evidence="6" id="KW-1185">Reference proteome</keyword>
<accession>A0A3D8IJ89</accession>
<comment type="caution">
    <text evidence="5">The sequence shown here is derived from an EMBL/GenBank/DDBJ whole genome shotgun (WGS) entry which is preliminary data.</text>
</comment>
<dbReference type="InterPro" id="IPR010982">
    <property type="entry name" value="Lambda_DNA-bd_dom_sf"/>
</dbReference>
<dbReference type="EMBL" id="NXLQ01000016">
    <property type="protein sequence ID" value="RDU64956.1"/>
    <property type="molecule type" value="Genomic_DNA"/>
</dbReference>
<dbReference type="GO" id="GO:0003700">
    <property type="term" value="F:DNA-binding transcription factor activity"/>
    <property type="evidence" value="ECO:0007669"/>
    <property type="project" value="TreeGrafter"/>
</dbReference>
<dbReference type="PROSITE" id="PS50943">
    <property type="entry name" value="HTH_CROC1"/>
    <property type="match status" value="1"/>
</dbReference>
<evidence type="ECO:0000313" key="6">
    <source>
        <dbReference type="Proteomes" id="UP000256379"/>
    </source>
</evidence>
<dbReference type="Proteomes" id="UP000256379">
    <property type="component" value="Unassembled WGS sequence"/>
</dbReference>
<dbReference type="OrthoDB" id="9815697at2"/>
<evidence type="ECO:0000256" key="2">
    <source>
        <dbReference type="ARBA" id="ARBA00023125"/>
    </source>
</evidence>